<dbReference type="GO" id="GO:0006487">
    <property type="term" value="P:protein N-linked glycosylation"/>
    <property type="evidence" value="ECO:0007669"/>
    <property type="project" value="TreeGrafter"/>
</dbReference>
<evidence type="ECO:0000313" key="3">
    <source>
        <dbReference type="Proteomes" id="UP000526501"/>
    </source>
</evidence>
<evidence type="ECO:0000259" key="1">
    <source>
        <dbReference type="Pfam" id="PF00535"/>
    </source>
</evidence>
<name>A0A7X1E8K8_9BACT</name>
<reference evidence="2 3" key="1">
    <citation type="submission" date="2020-07" db="EMBL/GenBank/DDBJ databases">
        <authorList>
            <person name="Feng X."/>
        </authorList>
    </citation>
    <scope>NUCLEOTIDE SEQUENCE [LARGE SCALE GENOMIC DNA]</scope>
    <source>
        <strain evidence="2 3">JCM23202</strain>
    </source>
</reference>
<evidence type="ECO:0000313" key="2">
    <source>
        <dbReference type="EMBL" id="MBC2606890.1"/>
    </source>
</evidence>
<feature type="domain" description="Glycosyltransferase 2-like" evidence="1">
    <location>
        <begin position="5"/>
        <end position="161"/>
    </location>
</feature>
<sequence length="243" mass="26694">MDCFLVVPCLRESGRVEGFLRELCEEVNASELSIGLLLVDDGSGLSEVEALRRIVARLRNDYPFLEEVYAMQKHLGKGAAIRSGWRLAPSDSVLLGFVDADGSVSASETVRVLRDALEEKDLCLVMASRRAVGAKVERSGIRKCVAAGFAAMVKLVYGVGVLDTQCGCKFVDNAWFQAYSLELRELGFGFDLELILKARETGCPMREVGVVWTEVEGSKVGLSTLWNLGKRVLLRRIGQTSEK</sequence>
<dbReference type="Gene3D" id="3.90.550.10">
    <property type="entry name" value="Spore Coat Polysaccharide Biosynthesis Protein SpsA, Chain A"/>
    <property type="match status" value="1"/>
</dbReference>
<proteinExistence type="predicted"/>
<protein>
    <submittedName>
        <fullName evidence="2">Glycosyltransferase</fullName>
    </submittedName>
</protein>
<accession>A0A7X1E8K8</accession>
<dbReference type="SUPFAM" id="SSF53448">
    <property type="entry name" value="Nucleotide-diphospho-sugar transferases"/>
    <property type="match status" value="1"/>
</dbReference>
<dbReference type="AlphaFoldDB" id="A0A7X1E8K8"/>
<gene>
    <name evidence="2" type="ORF">H5P27_12630</name>
</gene>
<organism evidence="2 3">
    <name type="scientific">Pelagicoccus albus</name>
    <dbReference type="NCBI Taxonomy" id="415222"/>
    <lineage>
        <taxon>Bacteria</taxon>
        <taxon>Pseudomonadati</taxon>
        <taxon>Verrucomicrobiota</taxon>
        <taxon>Opitutia</taxon>
        <taxon>Puniceicoccales</taxon>
        <taxon>Pelagicoccaceae</taxon>
        <taxon>Pelagicoccus</taxon>
    </lineage>
</organism>
<keyword evidence="2" id="KW-0808">Transferase</keyword>
<dbReference type="InterPro" id="IPR029044">
    <property type="entry name" value="Nucleotide-diphossugar_trans"/>
</dbReference>
<comment type="caution">
    <text evidence="2">The sequence shown here is derived from an EMBL/GenBank/DDBJ whole genome shotgun (WGS) entry which is preliminary data.</text>
</comment>
<dbReference type="Pfam" id="PF00535">
    <property type="entry name" value="Glycos_transf_2"/>
    <property type="match status" value="1"/>
</dbReference>
<dbReference type="EMBL" id="JACHVC010000012">
    <property type="protein sequence ID" value="MBC2606890.1"/>
    <property type="molecule type" value="Genomic_DNA"/>
</dbReference>
<dbReference type="RefSeq" id="WP_185660760.1">
    <property type="nucleotide sequence ID" value="NZ_CAWPOO010000012.1"/>
</dbReference>
<dbReference type="InterPro" id="IPR001173">
    <property type="entry name" value="Glyco_trans_2-like"/>
</dbReference>
<keyword evidence="3" id="KW-1185">Reference proteome</keyword>
<dbReference type="PANTHER" id="PTHR10859:SF91">
    <property type="entry name" value="DOLICHYL-PHOSPHATE BETA-GLUCOSYLTRANSFERASE"/>
    <property type="match status" value="1"/>
</dbReference>
<dbReference type="Proteomes" id="UP000526501">
    <property type="component" value="Unassembled WGS sequence"/>
</dbReference>
<dbReference type="GO" id="GO:0016740">
    <property type="term" value="F:transferase activity"/>
    <property type="evidence" value="ECO:0007669"/>
    <property type="project" value="UniProtKB-KW"/>
</dbReference>
<dbReference type="PANTHER" id="PTHR10859">
    <property type="entry name" value="GLYCOSYL TRANSFERASE"/>
    <property type="match status" value="1"/>
</dbReference>